<dbReference type="InterPro" id="IPR023393">
    <property type="entry name" value="START-like_dom_sf"/>
</dbReference>
<protein>
    <recommendedName>
        <fullName evidence="2">START domain-containing protein</fullName>
    </recommendedName>
</protein>
<dbReference type="SUPFAM" id="SSF55961">
    <property type="entry name" value="Bet v1-like"/>
    <property type="match status" value="1"/>
</dbReference>
<feature type="non-terminal residue" evidence="1">
    <location>
        <position position="1"/>
    </location>
</feature>
<dbReference type="EMBL" id="GDID01004632">
    <property type="protein sequence ID" value="JAP91974.1"/>
    <property type="molecule type" value="Transcribed_RNA"/>
</dbReference>
<accession>A0A146K7Q9</accession>
<name>A0A146K7Q9_9EUKA</name>
<reference evidence="1" key="1">
    <citation type="submission" date="2015-07" db="EMBL/GenBank/DDBJ databases">
        <title>Adaptation to a free-living lifestyle via gene acquisitions in the diplomonad Trepomonas sp. PC1.</title>
        <authorList>
            <person name="Xu F."/>
            <person name="Jerlstrom-Hultqvist J."/>
            <person name="Kolisko M."/>
            <person name="Simpson A.G.B."/>
            <person name="Roger A.J."/>
            <person name="Svard S.G."/>
            <person name="Andersson J.O."/>
        </authorList>
    </citation>
    <scope>NUCLEOTIDE SEQUENCE</scope>
    <source>
        <strain evidence="1">PC1</strain>
    </source>
</reference>
<dbReference type="AlphaFoldDB" id="A0A146K7Q9"/>
<evidence type="ECO:0008006" key="2">
    <source>
        <dbReference type="Google" id="ProtNLM"/>
    </source>
</evidence>
<gene>
    <name evidence="1" type="ORF">TPC1_16232</name>
</gene>
<dbReference type="Gene3D" id="3.30.530.20">
    <property type="match status" value="1"/>
</dbReference>
<organism evidence="1">
    <name type="scientific">Trepomonas sp. PC1</name>
    <dbReference type="NCBI Taxonomy" id="1076344"/>
    <lineage>
        <taxon>Eukaryota</taxon>
        <taxon>Metamonada</taxon>
        <taxon>Diplomonadida</taxon>
        <taxon>Hexamitidae</taxon>
        <taxon>Hexamitinae</taxon>
        <taxon>Trepomonas</taxon>
    </lineage>
</organism>
<proteinExistence type="predicted"/>
<sequence length="230" mass="26623">MKEFPKEIFDRVLQKSSDYQKSIDKMYKETQFHEEKLYKNLVKFRYGQVKGTSLKVLCGQVIIKGDIDKAIAYDLDPREIFSNMSKELRKGCLFKHLYFPSSDVEAYVRNAEGFKEVKFVHHLVQEIPVPLIQNREFVTIRFTTDQTQGCNKKYVVYTHECDPGIKLAEKVVRGSTKHFNSYEEIGNGEILATSYLFCDPAGQIPTALVNMNLEGELESLIKVKEFVEKK</sequence>
<evidence type="ECO:0000313" key="1">
    <source>
        <dbReference type="EMBL" id="JAP91974.1"/>
    </source>
</evidence>